<accession>A0A7W8HZP7</accession>
<keyword evidence="1 2" id="KW-0597">Phosphoprotein</keyword>
<dbReference type="PANTHER" id="PTHR44591:SF24">
    <property type="entry name" value="PROTEIN-GLUTAMATE METHYLESTERASE_PROTEIN-GLUTAMINE GLUTAMINASE 1"/>
    <property type="match status" value="1"/>
</dbReference>
<feature type="domain" description="Response regulatory" evidence="3">
    <location>
        <begin position="8"/>
        <end position="118"/>
    </location>
</feature>
<dbReference type="Gene3D" id="3.40.50.2300">
    <property type="match status" value="1"/>
</dbReference>
<evidence type="ECO:0000256" key="1">
    <source>
        <dbReference type="ARBA" id="ARBA00022553"/>
    </source>
</evidence>
<sequence>MTEFSGLSVLLVEDEGGVALLLETMLEDLGFEVAASVARVGRAFEAIEARAFDLAVLDVNLGGETSFDLARSLVGGRTPVVFSTGYGAAGLPVDLQSCPVLSKPFTQDSLRETIRATGIGAR</sequence>
<dbReference type="InterPro" id="IPR050595">
    <property type="entry name" value="Bact_response_regulator"/>
</dbReference>
<dbReference type="InterPro" id="IPR001789">
    <property type="entry name" value="Sig_transdc_resp-reg_receiver"/>
</dbReference>
<proteinExistence type="predicted"/>
<dbReference type="InterPro" id="IPR011006">
    <property type="entry name" value="CheY-like_superfamily"/>
</dbReference>
<evidence type="ECO:0000259" key="3">
    <source>
        <dbReference type="PROSITE" id="PS50110"/>
    </source>
</evidence>
<reference evidence="4 5" key="1">
    <citation type="submission" date="2020-08" db="EMBL/GenBank/DDBJ databases">
        <title>Genomic Encyclopedia of Type Strains, Phase IV (KMG-IV): sequencing the most valuable type-strain genomes for metagenomic binning, comparative biology and taxonomic classification.</title>
        <authorList>
            <person name="Goeker M."/>
        </authorList>
    </citation>
    <scope>NUCLEOTIDE SEQUENCE [LARGE SCALE GENOMIC DNA]</scope>
    <source>
        <strain evidence="4 5">DSM 25335</strain>
    </source>
</reference>
<evidence type="ECO:0000256" key="2">
    <source>
        <dbReference type="PROSITE-ProRule" id="PRU00169"/>
    </source>
</evidence>
<dbReference type="PANTHER" id="PTHR44591">
    <property type="entry name" value="STRESS RESPONSE REGULATOR PROTEIN 1"/>
    <property type="match status" value="1"/>
</dbReference>
<protein>
    <submittedName>
        <fullName evidence="4">CheY-like chemotaxis protein</fullName>
    </submittedName>
</protein>
<dbReference type="RefSeq" id="WP_183255666.1">
    <property type="nucleotide sequence ID" value="NZ_BAAAFF010000001.1"/>
</dbReference>
<evidence type="ECO:0000313" key="5">
    <source>
        <dbReference type="Proteomes" id="UP000566663"/>
    </source>
</evidence>
<organism evidence="4 5">
    <name type="scientific">Brevundimonas basaltis</name>
    <dbReference type="NCBI Taxonomy" id="472166"/>
    <lineage>
        <taxon>Bacteria</taxon>
        <taxon>Pseudomonadati</taxon>
        <taxon>Pseudomonadota</taxon>
        <taxon>Alphaproteobacteria</taxon>
        <taxon>Caulobacterales</taxon>
        <taxon>Caulobacteraceae</taxon>
        <taxon>Brevundimonas</taxon>
    </lineage>
</organism>
<name>A0A7W8HZP7_9CAUL</name>
<dbReference type="AlphaFoldDB" id="A0A7W8HZP7"/>
<dbReference type="EMBL" id="JACHFZ010000005">
    <property type="protein sequence ID" value="MBB5292833.1"/>
    <property type="molecule type" value="Genomic_DNA"/>
</dbReference>
<gene>
    <name evidence="4" type="ORF">HNQ67_002370</name>
</gene>
<dbReference type="Pfam" id="PF00072">
    <property type="entry name" value="Response_reg"/>
    <property type="match status" value="1"/>
</dbReference>
<keyword evidence="5" id="KW-1185">Reference proteome</keyword>
<dbReference type="Proteomes" id="UP000566663">
    <property type="component" value="Unassembled WGS sequence"/>
</dbReference>
<dbReference type="SMART" id="SM00448">
    <property type="entry name" value="REC"/>
    <property type="match status" value="1"/>
</dbReference>
<dbReference type="PROSITE" id="PS50110">
    <property type="entry name" value="RESPONSE_REGULATORY"/>
    <property type="match status" value="1"/>
</dbReference>
<dbReference type="SUPFAM" id="SSF52172">
    <property type="entry name" value="CheY-like"/>
    <property type="match status" value="1"/>
</dbReference>
<dbReference type="GO" id="GO:0000160">
    <property type="term" value="P:phosphorelay signal transduction system"/>
    <property type="evidence" value="ECO:0007669"/>
    <property type="project" value="InterPro"/>
</dbReference>
<feature type="modified residue" description="4-aspartylphosphate" evidence="2">
    <location>
        <position position="58"/>
    </location>
</feature>
<comment type="caution">
    <text evidence="4">The sequence shown here is derived from an EMBL/GenBank/DDBJ whole genome shotgun (WGS) entry which is preliminary data.</text>
</comment>
<evidence type="ECO:0000313" key="4">
    <source>
        <dbReference type="EMBL" id="MBB5292833.1"/>
    </source>
</evidence>